<dbReference type="OrthoDB" id="3936150at2759"/>
<dbReference type="AlphaFoldDB" id="A0A9P5ZEW5"/>
<keyword evidence="4 6" id="KW-1133">Transmembrane helix</keyword>
<accession>A0A9P5ZEW5</accession>
<dbReference type="InterPro" id="IPR036259">
    <property type="entry name" value="MFS_trans_sf"/>
</dbReference>
<proteinExistence type="predicted"/>
<keyword evidence="3 6" id="KW-0812">Transmembrane</keyword>
<name>A0A9P5ZEW5_PLEER</name>
<evidence type="ECO:0000256" key="1">
    <source>
        <dbReference type="ARBA" id="ARBA00004141"/>
    </source>
</evidence>
<evidence type="ECO:0000256" key="6">
    <source>
        <dbReference type="SAM" id="Phobius"/>
    </source>
</evidence>
<dbReference type="Proteomes" id="UP000807025">
    <property type="component" value="Unassembled WGS sequence"/>
</dbReference>
<keyword evidence="8" id="KW-1185">Reference proteome</keyword>
<gene>
    <name evidence="7" type="ORF">BDN71DRAFT_1485398</name>
</gene>
<evidence type="ECO:0000313" key="8">
    <source>
        <dbReference type="Proteomes" id="UP000807025"/>
    </source>
</evidence>
<comment type="caution">
    <text evidence="7">The sequence shown here is derived from an EMBL/GenBank/DDBJ whole genome shotgun (WGS) entry which is preliminary data.</text>
</comment>
<protein>
    <recommendedName>
        <fullName evidence="9">Major facilitator superfamily (MFS) profile domain-containing protein</fullName>
    </recommendedName>
</protein>
<comment type="subcellular location">
    <subcellularLocation>
        <location evidence="1">Membrane</location>
        <topology evidence="1">Multi-pass membrane protein</topology>
    </subcellularLocation>
</comment>
<dbReference type="EMBL" id="MU154842">
    <property type="protein sequence ID" value="KAF9486987.1"/>
    <property type="molecule type" value="Genomic_DNA"/>
</dbReference>
<sequence length="173" mass="18269">MWIIRLASTLYNNFLPFILNSGGMAFGDGSLNTTYCNQVTLSVLGIPGALLTIGCRGTLVISSGITGAFLLATTTTWSSNALLGWNCMYAFNSNIMYGVLYTFSPEVFPAKDRGTGNSLVSTATCVFGVIALVIALYADLKTVVPVYIAGVLIMVVGGMSLLLPYEPQGKASI</sequence>
<evidence type="ECO:0000256" key="5">
    <source>
        <dbReference type="ARBA" id="ARBA00023136"/>
    </source>
</evidence>
<dbReference type="GO" id="GO:0016020">
    <property type="term" value="C:membrane"/>
    <property type="evidence" value="ECO:0007669"/>
    <property type="project" value="UniProtKB-SubCell"/>
</dbReference>
<evidence type="ECO:0008006" key="9">
    <source>
        <dbReference type="Google" id="ProtNLM"/>
    </source>
</evidence>
<evidence type="ECO:0000256" key="4">
    <source>
        <dbReference type="ARBA" id="ARBA00022989"/>
    </source>
</evidence>
<dbReference type="PANTHER" id="PTHR23511:SF12">
    <property type="entry name" value="TRANSPORTER, PUTATIVE (AFU_ORTHOLOGUE AFUA_7G01740)-RELATED"/>
    <property type="match status" value="1"/>
</dbReference>
<evidence type="ECO:0000313" key="7">
    <source>
        <dbReference type="EMBL" id="KAF9486987.1"/>
    </source>
</evidence>
<organism evidence="7 8">
    <name type="scientific">Pleurotus eryngii</name>
    <name type="common">Boletus of the steppes</name>
    <dbReference type="NCBI Taxonomy" id="5323"/>
    <lineage>
        <taxon>Eukaryota</taxon>
        <taxon>Fungi</taxon>
        <taxon>Dikarya</taxon>
        <taxon>Basidiomycota</taxon>
        <taxon>Agaricomycotina</taxon>
        <taxon>Agaricomycetes</taxon>
        <taxon>Agaricomycetidae</taxon>
        <taxon>Agaricales</taxon>
        <taxon>Pleurotineae</taxon>
        <taxon>Pleurotaceae</taxon>
        <taxon>Pleurotus</taxon>
    </lineage>
</organism>
<feature type="transmembrane region" description="Helical" evidence="6">
    <location>
        <begin position="144"/>
        <end position="165"/>
    </location>
</feature>
<dbReference type="PANTHER" id="PTHR23511">
    <property type="entry name" value="SYNAPTIC VESICLE GLYCOPROTEIN 2"/>
    <property type="match status" value="1"/>
</dbReference>
<feature type="transmembrane region" description="Helical" evidence="6">
    <location>
        <begin position="119"/>
        <end position="138"/>
    </location>
</feature>
<evidence type="ECO:0000256" key="3">
    <source>
        <dbReference type="ARBA" id="ARBA00022692"/>
    </source>
</evidence>
<dbReference type="SUPFAM" id="SSF103473">
    <property type="entry name" value="MFS general substrate transporter"/>
    <property type="match status" value="1"/>
</dbReference>
<evidence type="ECO:0000256" key="2">
    <source>
        <dbReference type="ARBA" id="ARBA00022448"/>
    </source>
</evidence>
<reference evidence="7" key="1">
    <citation type="submission" date="2020-11" db="EMBL/GenBank/DDBJ databases">
        <authorList>
            <consortium name="DOE Joint Genome Institute"/>
            <person name="Ahrendt S."/>
            <person name="Riley R."/>
            <person name="Andreopoulos W."/>
            <person name="Labutti K."/>
            <person name="Pangilinan J."/>
            <person name="Ruiz-Duenas F.J."/>
            <person name="Barrasa J.M."/>
            <person name="Sanchez-Garcia M."/>
            <person name="Camarero S."/>
            <person name="Miyauchi S."/>
            <person name="Serrano A."/>
            <person name="Linde D."/>
            <person name="Babiker R."/>
            <person name="Drula E."/>
            <person name="Ayuso-Fernandez I."/>
            <person name="Pacheco R."/>
            <person name="Padilla G."/>
            <person name="Ferreira P."/>
            <person name="Barriuso J."/>
            <person name="Kellner H."/>
            <person name="Castanera R."/>
            <person name="Alfaro M."/>
            <person name="Ramirez L."/>
            <person name="Pisabarro A.G."/>
            <person name="Kuo A."/>
            <person name="Tritt A."/>
            <person name="Lipzen A."/>
            <person name="He G."/>
            <person name="Yan M."/>
            <person name="Ng V."/>
            <person name="Cullen D."/>
            <person name="Martin F."/>
            <person name="Rosso M.-N."/>
            <person name="Henrissat B."/>
            <person name="Hibbett D."/>
            <person name="Martinez A.T."/>
            <person name="Grigoriev I.V."/>
        </authorList>
    </citation>
    <scope>NUCLEOTIDE SEQUENCE</scope>
    <source>
        <strain evidence="7">ATCC 90797</strain>
    </source>
</reference>
<keyword evidence="2" id="KW-0813">Transport</keyword>
<dbReference type="Gene3D" id="1.20.1250.20">
    <property type="entry name" value="MFS general substrate transporter like domains"/>
    <property type="match status" value="1"/>
</dbReference>
<keyword evidence="5 6" id="KW-0472">Membrane</keyword>